<dbReference type="Pfam" id="PF17132">
    <property type="entry name" value="Glyco_hydro_106"/>
    <property type="match status" value="2"/>
</dbReference>
<proteinExistence type="predicted"/>
<organism evidence="2 3">
    <name type="scientific">Coprobacter secundus subsp. similis</name>
    <dbReference type="NCBI Taxonomy" id="2751153"/>
    <lineage>
        <taxon>Bacteria</taxon>
        <taxon>Pseudomonadati</taxon>
        <taxon>Bacteroidota</taxon>
        <taxon>Bacteroidia</taxon>
        <taxon>Bacteroidales</taxon>
        <taxon>Barnesiellaceae</taxon>
        <taxon>Coprobacter</taxon>
    </lineage>
</organism>
<gene>
    <name evidence="2" type="ORF">Cop2CBH44_27230</name>
</gene>
<dbReference type="PANTHER" id="PTHR36848">
    <property type="entry name" value="DNA-BINDING PROTEIN (PUTATIVE SECRETED PROTEIN)-RELATED"/>
    <property type="match status" value="1"/>
</dbReference>
<dbReference type="SUPFAM" id="SSF49785">
    <property type="entry name" value="Galactose-binding domain-like"/>
    <property type="match status" value="1"/>
</dbReference>
<dbReference type="Gene3D" id="2.60.120.260">
    <property type="entry name" value="Galactose-binding domain-like"/>
    <property type="match status" value="1"/>
</dbReference>
<evidence type="ECO:0000256" key="1">
    <source>
        <dbReference type="SAM" id="SignalP"/>
    </source>
</evidence>
<dbReference type="KEGG" id="copr:Cop2CBH44_27230"/>
<accession>A0A7G1HXL6</accession>
<dbReference type="Proteomes" id="UP000594042">
    <property type="component" value="Chromosome"/>
</dbReference>
<dbReference type="InterPro" id="IPR053161">
    <property type="entry name" value="Ulvan_degrading_GH"/>
</dbReference>
<evidence type="ECO:0000313" key="2">
    <source>
        <dbReference type="EMBL" id="BCI64370.1"/>
    </source>
</evidence>
<feature type="signal peptide" evidence="1">
    <location>
        <begin position="1"/>
        <end position="27"/>
    </location>
</feature>
<dbReference type="RefSeq" id="WP_246469128.1">
    <property type="nucleotide sequence ID" value="NZ_AP023322.1"/>
</dbReference>
<evidence type="ECO:0000313" key="3">
    <source>
        <dbReference type="Proteomes" id="UP000594042"/>
    </source>
</evidence>
<reference evidence="3" key="1">
    <citation type="submission" date="2020-07" db="EMBL/GenBank/DDBJ databases">
        <title>Complete genome sequencing of Coprobacter sp. strain 2CBH44.</title>
        <authorList>
            <person name="Sakamoto M."/>
            <person name="Murakami T."/>
            <person name="Mori H."/>
        </authorList>
    </citation>
    <scope>NUCLEOTIDE SEQUENCE [LARGE SCALE GENOMIC DNA]</scope>
    <source>
        <strain evidence="3">2CBH44</strain>
    </source>
</reference>
<keyword evidence="3" id="KW-1185">Reference proteome</keyword>
<dbReference type="NCBIfam" id="NF045579">
    <property type="entry name" value="rhamnoside_JR"/>
    <property type="match status" value="1"/>
</dbReference>
<protein>
    <submittedName>
        <fullName evidence="2">Glycosyl hydrolase family 2</fullName>
    </submittedName>
</protein>
<dbReference type="GO" id="GO:0016787">
    <property type="term" value="F:hydrolase activity"/>
    <property type="evidence" value="ECO:0007669"/>
    <property type="project" value="UniProtKB-KW"/>
</dbReference>
<keyword evidence="2" id="KW-0378">Hydrolase</keyword>
<dbReference type="EMBL" id="AP023322">
    <property type="protein sequence ID" value="BCI64370.1"/>
    <property type="molecule type" value="Genomic_DNA"/>
</dbReference>
<sequence length="956" mass="109052">MMKNHKIYFRLFFMLILSLCVSFESFGIEETGEIKWPEIKKETKPWTRWWIQGSAVTKKDITAALEAYQKAGLGGVEITPIYGVKGKEDRFIDYLSPKWMEMLVYTLNEAKRLGMGVDLANTSGWPFGGPWVDDEIACKNMRSKTFKLQGGQQLSEKIEYIEKPLAYTQNWLKVNIEDVKYPVTANEDLQKIPYAQIWYKRSLPLIVVTANKLVKGQKKIAETIDLTDKVKDGFLEWTAPPGEWLVCALFQGYHGKMVERAGPGGEGNVIDHFSELAIKRYLKKFDDAFKGYDTSYLRYYFNDSYEVDDAVESANWTPELFVEFQKICGYDLKQYIPALLGLADEETNCRVLHDYRAVISELMLERFTKNWQSWAEKQGKGIRNQAHGSPANALDLYAASDVPETEGSTISDIKSAPSTAHLTGKNLASAESCTLLNEHFQSRLSDVKAANDKFLLGGVNHIFYHGTDFSPQDAPWPGWLFYAAVHFTPANSFWDDFGAINRYVARAQSFLQAGKPSNDILLYYGISDLWSTPGKEMFHYFHTFKTVSMDECGRYLLSKGYSWDAVSDKLLQNVKVKKDKLTAGRNTYKTIIVPKMKYMPVETFEKLINLSKAGATVSFYGNLPSDIPGLAHLKQDRKKLESLKKRLHFTDEGDIRICRYGKGRIIVFNALPDLLEQSEVKPESLYSQGLQCIRRLKDDGNFYYFVFNPSKTKFSGWVNLNADYRTCALYNPMTGKDGYARTRVNNGKTDIWMELNPNESMIVETFQKTYSGNLYPYYKPIGESLVLSDNWNITFVKGGPVLPEKKTVSELKSWTEYGEDYAYFSGTAEYETRLPLLSEKTDAWRLQLDNVYESAAVYINDTYLGTLFEAPYTIDIPTHLLNGNDVLKIRVSNLMANRIAYMDKKGLEWKIFYNLNIDSKGRMNVGEDGRFSAKNWDPRPSGISGNVTVTPMVLIE</sequence>
<keyword evidence="1" id="KW-0732">Signal</keyword>
<dbReference type="PANTHER" id="PTHR36848:SF2">
    <property type="entry name" value="SECRETED PROTEIN"/>
    <property type="match status" value="1"/>
</dbReference>
<dbReference type="AlphaFoldDB" id="A0A7G1HXL6"/>
<dbReference type="InterPro" id="IPR008979">
    <property type="entry name" value="Galactose-bd-like_sf"/>
</dbReference>
<name>A0A7G1HXL6_9BACT</name>
<feature type="chain" id="PRO_5028892506" evidence="1">
    <location>
        <begin position="28"/>
        <end position="956"/>
    </location>
</feature>